<gene>
    <name evidence="2" type="ORF">KQ910_13375</name>
</gene>
<dbReference type="Proteomes" id="UP000727907">
    <property type="component" value="Unassembled WGS sequence"/>
</dbReference>
<feature type="transmembrane region" description="Helical" evidence="1">
    <location>
        <begin position="137"/>
        <end position="157"/>
    </location>
</feature>
<keyword evidence="3" id="KW-1185">Reference proteome</keyword>
<evidence type="ECO:0000256" key="1">
    <source>
        <dbReference type="SAM" id="Phobius"/>
    </source>
</evidence>
<dbReference type="RefSeq" id="WP_216960836.1">
    <property type="nucleotide sequence ID" value="NZ_JAHOPB010000001.1"/>
</dbReference>
<sequence>MPFLPMLLGLAPTVASWILGDKTGAAVSKVTGIARDILGTDTADGIERAIAADPNLALQFRMAVIQAEADSRRQEFDTLQAQLADVQSARNQTVELAKAGSAIAWGAVVVSVLVTAAFMSALWFIVRQEIPLASREIAYILLGTLGAKFGDIVAYWVGSSSGSAQKSAALEKAVAGGGR</sequence>
<evidence type="ECO:0008006" key="4">
    <source>
        <dbReference type="Google" id="ProtNLM"/>
    </source>
</evidence>
<keyword evidence="1" id="KW-0812">Transmembrane</keyword>
<evidence type="ECO:0000313" key="3">
    <source>
        <dbReference type="Proteomes" id="UP000727907"/>
    </source>
</evidence>
<keyword evidence="1" id="KW-1133">Transmembrane helix</keyword>
<dbReference type="EMBL" id="JAHOPB010000001">
    <property type="protein sequence ID" value="MBU8874760.1"/>
    <property type="molecule type" value="Genomic_DNA"/>
</dbReference>
<feature type="transmembrane region" description="Helical" evidence="1">
    <location>
        <begin position="102"/>
        <end position="125"/>
    </location>
</feature>
<comment type="caution">
    <text evidence="2">The sequence shown here is derived from an EMBL/GenBank/DDBJ whole genome shotgun (WGS) entry which is preliminary data.</text>
</comment>
<evidence type="ECO:0000313" key="2">
    <source>
        <dbReference type="EMBL" id="MBU8874760.1"/>
    </source>
</evidence>
<protein>
    <recommendedName>
        <fullName evidence="4">Holin (3TMs family)</fullName>
    </recommendedName>
</protein>
<name>A0ABS6IL79_9HYPH</name>
<accession>A0ABS6IL79</accession>
<reference evidence="2 3" key="1">
    <citation type="submission" date="2021-06" db="EMBL/GenBank/DDBJ databases">
        <authorList>
            <person name="Lee D.H."/>
        </authorList>
    </citation>
    <scope>NUCLEOTIDE SEQUENCE [LARGE SCALE GENOMIC DNA]</scope>
    <source>
        <strain evidence="2 3">MMS21-HV4-11</strain>
    </source>
</reference>
<proteinExistence type="predicted"/>
<organism evidence="2 3">
    <name type="scientific">Reyranella humidisoli</name>
    <dbReference type="NCBI Taxonomy" id="2849149"/>
    <lineage>
        <taxon>Bacteria</taxon>
        <taxon>Pseudomonadati</taxon>
        <taxon>Pseudomonadota</taxon>
        <taxon>Alphaproteobacteria</taxon>
        <taxon>Hyphomicrobiales</taxon>
        <taxon>Reyranellaceae</taxon>
        <taxon>Reyranella</taxon>
    </lineage>
</organism>
<keyword evidence="1" id="KW-0472">Membrane</keyword>